<dbReference type="Proteomes" id="UP000217446">
    <property type="component" value="Unassembled WGS sequence"/>
</dbReference>
<evidence type="ECO:0000313" key="2">
    <source>
        <dbReference type="Proteomes" id="UP000217446"/>
    </source>
</evidence>
<gene>
    <name evidence="1" type="ORF">SO3561_04353</name>
</gene>
<keyword evidence="2" id="KW-1185">Reference proteome</keyword>
<proteinExistence type="predicted"/>
<sequence>MPVLRVIQVVPYDERRYAVEARWTKRLRARGYDLVNKWDGTARGHKFGPLSQEHRRKLSEWQKGKPLRDEHCRAISEGLRDYYAALPDELRAKRHDKRRGRELSPEHRAKVSEGRKRYWERVRAERETAI</sequence>
<name>A0A250VFI2_STROL</name>
<evidence type="ECO:0000313" key="1">
    <source>
        <dbReference type="EMBL" id="GAX52834.1"/>
    </source>
</evidence>
<organism evidence="1 2">
    <name type="scientific">Streptomyces olivochromogenes</name>
    <dbReference type="NCBI Taxonomy" id="1963"/>
    <lineage>
        <taxon>Bacteria</taxon>
        <taxon>Bacillati</taxon>
        <taxon>Actinomycetota</taxon>
        <taxon>Actinomycetes</taxon>
        <taxon>Kitasatosporales</taxon>
        <taxon>Streptomycetaceae</taxon>
        <taxon>Streptomyces</taxon>
    </lineage>
</organism>
<protein>
    <submittedName>
        <fullName evidence="1">Uncharacterized protein</fullName>
    </submittedName>
</protein>
<dbReference type="EMBL" id="BDQI01000008">
    <property type="protein sequence ID" value="GAX52834.1"/>
    <property type="molecule type" value="Genomic_DNA"/>
</dbReference>
<reference evidence="2" key="1">
    <citation type="submission" date="2017-05" db="EMBL/GenBank/DDBJ databases">
        <title>Streptomyces olivochromogenes NBRC 3561 whole genome shotgun sequence.</title>
        <authorList>
            <person name="Dohra H."/>
            <person name="Kodani S."/>
        </authorList>
    </citation>
    <scope>NUCLEOTIDE SEQUENCE [LARGE SCALE GENOMIC DNA]</scope>
    <source>
        <strain evidence="2">NBRC 3561</strain>
    </source>
</reference>
<accession>A0A250VFI2</accession>
<comment type="caution">
    <text evidence="1">The sequence shown here is derived from an EMBL/GenBank/DDBJ whole genome shotgun (WGS) entry which is preliminary data.</text>
</comment>
<dbReference type="AlphaFoldDB" id="A0A250VFI2"/>
<dbReference type="STRING" id="1963.AQJ27_10810"/>